<dbReference type="STRING" id="593133.SAMN04488006_1632"/>
<feature type="domain" description="HTH luxR-type" evidence="4">
    <location>
        <begin position="879"/>
        <end position="936"/>
    </location>
</feature>
<dbReference type="AlphaFoldDB" id="A0A1I6Q8T8"/>
<accession>A0A1I6Q8T8</accession>
<evidence type="ECO:0000256" key="2">
    <source>
        <dbReference type="SAM" id="Phobius"/>
    </source>
</evidence>
<proteinExistence type="predicted"/>
<protein>
    <submittedName>
        <fullName evidence="5">Two component regulator propeller</fullName>
    </submittedName>
</protein>
<dbReference type="InterPro" id="IPR013783">
    <property type="entry name" value="Ig-like_fold"/>
</dbReference>
<dbReference type="GO" id="GO:0003677">
    <property type="term" value="F:DNA binding"/>
    <property type="evidence" value="ECO:0007669"/>
    <property type="project" value="InterPro"/>
</dbReference>
<evidence type="ECO:0000313" key="6">
    <source>
        <dbReference type="Proteomes" id="UP000199312"/>
    </source>
</evidence>
<dbReference type="Proteomes" id="UP000199312">
    <property type="component" value="Unassembled WGS sequence"/>
</dbReference>
<reference evidence="6" key="1">
    <citation type="submission" date="2016-10" db="EMBL/GenBank/DDBJ databases">
        <authorList>
            <person name="Varghese N."/>
            <person name="Submissions S."/>
        </authorList>
    </citation>
    <scope>NUCLEOTIDE SEQUENCE [LARGE SCALE GENOMIC DNA]</scope>
    <source>
        <strain evidence="6">DSM 24450</strain>
    </source>
</reference>
<keyword evidence="1" id="KW-0175">Coiled coil</keyword>
<dbReference type="SMART" id="SM00421">
    <property type="entry name" value="HTH_LUXR"/>
    <property type="match status" value="1"/>
</dbReference>
<evidence type="ECO:0000256" key="1">
    <source>
        <dbReference type="SAM" id="Coils"/>
    </source>
</evidence>
<feature type="chain" id="PRO_5011625055" evidence="3">
    <location>
        <begin position="25"/>
        <end position="939"/>
    </location>
</feature>
<dbReference type="Gene3D" id="2.60.40.10">
    <property type="entry name" value="Immunoglobulins"/>
    <property type="match status" value="1"/>
</dbReference>
<organism evidence="5 6">
    <name type="scientific">Lutibacter maritimus</name>
    <dbReference type="NCBI Taxonomy" id="593133"/>
    <lineage>
        <taxon>Bacteria</taxon>
        <taxon>Pseudomonadati</taxon>
        <taxon>Bacteroidota</taxon>
        <taxon>Flavobacteriia</taxon>
        <taxon>Flavobacteriales</taxon>
        <taxon>Flavobacteriaceae</taxon>
        <taxon>Lutibacter</taxon>
    </lineage>
</organism>
<evidence type="ECO:0000313" key="5">
    <source>
        <dbReference type="EMBL" id="SFS48891.1"/>
    </source>
</evidence>
<dbReference type="SUPFAM" id="SSF63829">
    <property type="entry name" value="Calcium-dependent phosphotriesterase"/>
    <property type="match status" value="1"/>
</dbReference>
<dbReference type="Gene3D" id="2.130.10.10">
    <property type="entry name" value="YVTN repeat-like/Quinoprotein amine dehydrogenase"/>
    <property type="match status" value="2"/>
</dbReference>
<dbReference type="Pfam" id="PF07495">
    <property type="entry name" value="Y_Y_Y"/>
    <property type="match status" value="1"/>
</dbReference>
<dbReference type="SUPFAM" id="SSF46894">
    <property type="entry name" value="C-terminal effector domain of the bipartite response regulators"/>
    <property type="match status" value="1"/>
</dbReference>
<keyword evidence="2" id="KW-1133">Transmembrane helix</keyword>
<keyword evidence="2" id="KW-0812">Transmembrane</keyword>
<sequence length="939" mass="108363">MSMKLKQLIFFNFLFILFSTSIVSQELPPVENYAPTIYGAENQNWSISQSEEKYIYVANNSGLLEFNGAKWKLYPSPNNTIIRSVNVQDNKIYTGSYMEFGYWEKNEFGSLTYTSLSVKLKESLIEEDFWNIITFDDWVLFQSLHRIYIYNTSDESIKIINSETQLPKAFKVDNSIYFQKMEEGIFKIENGVPELVSDNNLLKTNIVINIFKSGNRILYQTQKDGFYYLNENGISKWDISSNSIISKVSIYSSLQLEDGSFILGTISNGMYHLDKNGNLLTHINQEKGLNNNTVLSLFEDKEHNLWLGLDNGISVVNFNSPFRVYNDFSGKLGSVYTSAIFNNKLYLGTNQGLFYKELHTNDDFSFIEGTDGQVWCLKVYDNTLFCGHNKGTFIVNNGVANLITDVMGTMEIKPVKNNKNILIQGYYSGLNVIEKRNGTWQFRNKIKGFNPTSRFFEFTKEGSILMNHEYKGVFKIEVDSDFRKVLSYKILGSAPKALKSAITNFEDDLLYASNMGIFRYNSLTKNFDKDKILSDYFLKEDGYVSGKLLNDNISNTLWGFTDKSLIYFTPGKLNNVAKVSKIALEATSRKFIAGFESVLHLNNDTYLFGASEGYLILDLKKIRQEDFTIVINTIEKSTINITAIPVSLTNENVRFKNKENNVSFKFSAPIYQKYDEVNYQYQLKGMYNKWSNWSKESEVAFKNLPYGSYTFNVKARVGNIVSKNIATFSFIIEKPWFLSNEIIIVYAILLIVLSLVVHTLYKRYYTKQKKKLMDKKQQEFSMTQLENEKEIMKLKNEKLQNEIESKTRELSASTMSIIKKNELLNTIKNELGVVKDENKIKPVIKIINKNLSNNSDWEMFQEAFNNADSDFLKKVKTAHPNLTPNDLRLCAYLRLNLSSKEIAPLLNISARSVEIKRYRLRKKMELPHEKSLVEYILEL</sequence>
<dbReference type="GO" id="GO:0006355">
    <property type="term" value="P:regulation of DNA-templated transcription"/>
    <property type="evidence" value="ECO:0007669"/>
    <property type="project" value="InterPro"/>
</dbReference>
<dbReference type="Gene3D" id="1.10.10.10">
    <property type="entry name" value="Winged helix-like DNA-binding domain superfamily/Winged helix DNA-binding domain"/>
    <property type="match status" value="1"/>
</dbReference>
<keyword evidence="2" id="KW-0472">Membrane</keyword>
<feature type="coiled-coil region" evidence="1">
    <location>
        <begin position="782"/>
        <end position="816"/>
    </location>
</feature>
<keyword evidence="3" id="KW-0732">Signal</keyword>
<feature type="transmembrane region" description="Helical" evidence="2">
    <location>
        <begin position="743"/>
        <end position="761"/>
    </location>
</feature>
<feature type="signal peptide" evidence="3">
    <location>
        <begin position="1"/>
        <end position="24"/>
    </location>
</feature>
<gene>
    <name evidence="5" type="ORF">SAMN04488006_1632</name>
</gene>
<dbReference type="InterPro" id="IPR036388">
    <property type="entry name" value="WH-like_DNA-bd_sf"/>
</dbReference>
<dbReference type="InterPro" id="IPR000792">
    <property type="entry name" value="Tscrpt_reg_LuxR_C"/>
</dbReference>
<evidence type="ECO:0000256" key="3">
    <source>
        <dbReference type="SAM" id="SignalP"/>
    </source>
</evidence>
<dbReference type="EMBL" id="FOZP01000003">
    <property type="protein sequence ID" value="SFS48891.1"/>
    <property type="molecule type" value="Genomic_DNA"/>
</dbReference>
<name>A0A1I6Q8T8_9FLAO</name>
<dbReference type="InterPro" id="IPR011123">
    <property type="entry name" value="Y_Y_Y"/>
</dbReference>
<dbReference type="InterPro" id="IPR016032">
    <property type="entry name" value="Sig_transdc_resp-reg_C-effctor"/>
</dbReference>
<dbReference type="InterPro" id="IPR015943">
    <property type="entry name" value="WD40/YVTN_repeat-like_dom_sf"/>
</dbReference>
<evidence type="ECO:0000259" key="4">
    <source>
        <dbReference type="SMART" id="SM00421"/>
    </source>
</evidence>
<keyword evidence="6" id="KW-1185">Reference proteome</keyword>